<organism evidence="1 2">
    <name type="scientific">Ventrimonas faecis</name>
    <dbReference type="NCBI Taxonomy" id="3133170"/>
    <lineage>
        <taxon>Bacteria</taxon>
        <taxon>Bacillati</taxon>
        <taxon>Bacillota</taxon>
        <taxon>Clostridia</taxon>
        <taxon>Lachnospirales</taxon>
        <taxon>Lachnospiraceae</taxon>
        <taxon>Ventrimonas</taxon>
    </lineage>
</organism>
<evidence type="ECO:0000313" key="2">
    <source>
        <dbReference type="Proteomes" id="UP001437460"/>
    </source>
</evidence>
<keyword evidence="2" id="KW-1185">Reference proteome</keyword>
<dbReference type="EMBL" id="JBBMFJ010000056">
    <property type="protein sequence ID" value="MEQ2564565.1"/>
    <property type="molecule type" value="Genomic_DNA"/>
</dbReference>
<sequence length="136" mass="16177">MIVMVCVDDNNGMMFNKRRQSQDRVLRQRMLELSGEKKLWMNDYSRRQFPEEEAGHIAVTESDFLDIAPGEICFLEDQDPAQYEAQIEELILFRWNRVYPADLHCTLDLSVWKLTETEEFAGNSHEKITQERYVRE</sequence>
<gene>
    <name evidence="1" type="ORF">WMO41_15565</name>
</gene>
<dbReference type="Proteomes" id="UP001437460">
    <property type="component" value="Unassembled WGS sequence"/>
</dbReference>
<dbReference type="RefSeq" id="WP_349230550.1">
    <property type="nucleotide sequence ID" value="NZ_JBBMFJ010000056.1"/>
</dbReference>
<accession>A0ABV1HQG0</accession>
<comment type="caution">
    <text evidence="1">The sequence shown here is derived from an EMBL/GenBank/DDBJ whole genome shotgun (WGS) entry which is preliminary data.</text>
</comment>
<reference evidence="1 2" key="1">
    <citation type="submission" date="2024-03" db="EMBL/GenBank/DDBJ databases">
        <title>Human intestinal bacterial collection.</title>
        <authorList>
            <person name="Pauvert C."/>
            <person name="Hitch T.C.A."/>
            <person name="Clavel T."/>
        </authorList>
    </citation>
    <scope>NUCLEOTIDE SEQUENCE [LARGE SCALE GENOMIC DNA]</scope>
    <source>
        <strain evidence="1 2">CLA-AP-H27</strain>
    </source>
</reference>
<name>A0ABV1HQG0_9FIRM</name>
<evidence type="ECO:0000313" key="1">
    <source>
        <dbReference type="EMBL" id="MEQ2564565.1"/>
    </source>
</evidence>
<proteinExistence type="predicted"/>
<protein>
    <submittedName>
        <fullName evidence="1">Ribonuclease Z</fullName>
    </submittedName>
</protein>